<sequence>MAEVEMVGKSILEEPHRLPGGYVYEGVMFSKAVRKSVLDSCDQIECHNDDVFVVSYPKSGTEYLTVLICSVTTFSVVNSGVFTSVTTFSIVNSGVFTSVITIDHVENMKTLEPPRLIKTHLPAHLFPIQGLKKQSKIIYICRNPKDNAVSYFHFYRSVENFGYYKGSWDQFAGNDEIGAVMKIASFLGKDLSRETVNNIASYCSFENMKKNPAVNRENAPDVDNTISPFMRKGES</sequence>
<evidence type="ECO:0000313" key="6">
    <source>
        <dbReference type="RefSeq" id="XP_006819923.1"/>
    </source>
</evidence>
<organism evidence="5 6">
    <name type="scientific">Saccoglossus kowalevskii</name>
    <name type="common">Acorn worm</name>
    <dbReference type="NCBI Taxonomy" id="10224"/>
    <lineage>
        <taxon>Eukaryota</taxon>
        <taxon>Metazoa</taxon>
        <taxon>Hemichordata</taxon>
        <taxon>Enteropneusta</taxon>
        <taxon>Harrimaniidae</taxon>
        <taxon>Saccoglossus</taxon>
    </lineage>
</organism>
<dbReference type="InterPro" id="IPR000863">
    <property type="entry name" value="Sulfotransferase_dom"/>
</dbReference>
<evidence type="ECO:0000256" key="1">
    <source>
        <dbReference type="ARBA" id="ARBA00005771"/>
    </source>
</evidence>
<accession>A0ABM0MIT2</accession>
<keyword evidence="5" id="KW-1185">Reference proteome</keyword>
<feature type="domain" description="Sulfotransferase" evidence="4">
    <location>
        <begin position="49"/>
        <end position="171"/>
    </location>
</feature>
<dbReference type="PANTHER" id="PTHR11783">
    <property type="entry name" value="SULFOTRANSFERASE SULT"/>
    <property type="match status" value="1"/>
</dbReference>
<dbReference type="InterPro" id="IPR027417">
    <property type="entry name" value="P-loop_NTPase"/>
</dbReference>
<evidence type="ECO:0000256" key="3">
    <source>
        <dbReference type="SAM" id="MobiDB-lite"/>
    </source>
</evidence>
<evidence type="ECO:0000259" key="4">
    <source>
        <dbReference type="Pfam" id="PF00685"/>
    </source>
</evidence>
<feature type="region of interest" description="Disordered" evidence="3">
    <location>
        <begin position="215"/>
        <end position="235"/>
    </location>
</feature>
<reference evidence="6" key="1">
    <citation type="submission" date="2025-08" db="UniProtKB">
        <authorList>
            <consortium name="RefSeq"/>
        </authorList>
    </citation>
    <scope>IDENTIFICATION</scope>
    <source>
        <tissue evidence="6">Testes</tissue>
    </source>
</reference>
<evidence type="ECO:0000256" key="2">
    <source>
        <dbReference type="ARBA" id="ARBA00022679"/>
    </source>
</evidence>
<feature type="domain" description="Sulfotransferase" evidence="4">
    <location>
        <begin position="177"/>
        <end position="234"/>
    </location>
</feature>
<gene>
    <name evidence="6" type="primary">LOC102809687</name>
</gene>
<dbReference type="Proteomes" id="UP000694865">
    <property type="component" value="Unplaced"/>
</dbReference>
<dbReference type="SUPFAM" id="SSF52540">
    <property type="entry name" value="P-loop containing nucleoside triphosphate hydrolases"/>
    <property type="match status" value="1"/>
</dbReference>
<comment type="similarity">
    <text evidence="1">Belongs to the sulfotransferase 1 family.</text>
</comment>
<protein>
    <submittedName>
        <fullName evidence="6">Sulfotransferase 1A3/1A4-like</fullName>
    </submittedName>
</protein>
<dbReference type="Gene3D" id="3.40.50.300">
    <property type="entry name" value="P-loop containing nucleotide triphosphate hydrolases"/>
    <property type="match status" value="2"/>
</dbReference>
<evidence type="ECO:0000313" key="5">
    <source>
        <dbReference type="Proteomes" id="UP000694865"/>
    </source>
</evidence>
<name>A0ABM0MIT2_SACKO</name>
<proteinExistence type="inferred from homology"/>
<keyword evidence="2" id="KW-0808">Transferase</keyword>
<dbReference type="RefSeq" id="XP_006819923.1">
    <property type="nucleotide sequence ID" value="XM_006819860.1"/>
</dbReference>
<dbReference type="GeneID" id="102809687"/>
<dbReference type="Pfam" id="PF00685">
    <property type="entry name" value="Sulfotransfer_1"/>
    <property type="match status" value="2"/>
</dbReference>